<keyword evidence="10" id="KW-1185">Reference proteome</keyword>
<feature type="compositionally biased region" description="Low complexity" evidence="8">
    <location>
        <begin position="798"/>
        <end position="809"/>
    </location>
</feature>
<evidence type="ECO:0000256" key="6">
    <source>
        <dbReference type="ARBA" id="ARBA00022691"/>
    </source>
</evidence>
<evidence type="ECO:0000256" key="1">
    <source>
        <dbReference type="ARBA" id="ARBA00004604"/>
    </source>
</evidence>
<sequence>MLFDTPLLDVAANAPVASTSSAPPGAGSSAKKRRRSSSNHADAATGASSGTAPAAVAGEINLDKLLRKMKDAEGGAGGKAAGGAAAPKRAKEGKAGKKAKADEAVAPAPAPQKKEAAPAPAPDSAREPKRSKKERKAAKAGSPAVPRAQEQPASPAPAPYVRAAAQIAPPTRHAAPSQVVTASTSTGSTKAGSVQDKLRAQLAGGKFRMLNETLYTTSGDEAYSLMQEDGAFDDYHIGFRSQAATWPVHPLALIAQSLLASLAPNSLIADFGCGDAALARVLCPSATAAPGLPQIPSLKVTAKQAKQKQLKVVSFDLVSQSSYVVQAECSSVPLPGGTAGGEIVDAVVCCLSLMGTDWIRMVREAKRVLKDGGVLKIAEVTSRFTNIDDFVKLVSALGFSLSHKDDSNTHFILFDFQKKAGAEGIEDAGKADERTRKAATLLNPSVSQLTRPRRPAPSSPLASSPPLVAAPALASEAAAAPPAPSPAITVDSPTVPEPAQHALAKAMGGRLPTTPARRSSSRGTVRARSRSPAPATTQSLSALHSPAPQAPLLPRTSPTAAAASPAPLSLSRPAPVVPPSPSVPPTPSYSRPTSPRPPPRSTGDEPASPTRPKTHEGGLLLSSGAGPAEQVGGLSHSGSQVDLSHIFERDVEFASSHHITPSEAVDVAVPPVLTEAALALSAADDDPIASRDLSALVLEAEFDAQAGSGWSSPVVAPASSLHHASPPQLQQPSQSQSQHPLSNVYANASRSPTRDTRSFSPDSGSGGRAASPGSSTTFSVGTPPTSAGGGSPPPLLPPGSAAQPSQAAPFSLGPFGKRLAEALENEANKLPPGLVGGLGAPLLSPGSSAKSDASEPAAPASPPSAGGSGSSKAASYAPLKPSLLLPFPPTASPSLSLAPGLGSGSATDDPFSSPLASPSAELGPSPLAASTPHHHHASAAAAALAAPHPRKLSFASYADLVNEERLAEITGERLAEGGASTPAPGGPGGAGGTSPTQVRSRSGTKTGAQALGLGVAVGAGQPAAVVEQLEGKLAAATLEA</sequence>
<feature type="region of interest" description="Disordered" evidence="8">
    <location>
        <begin position="73"/>
        <end position="157"/>
    </location>
</feature>
<feature type="region of interest" description="Disordered" evidence="8">
    <location>
        <begin position="844"/>
        <end position="875"/>
    </location>
</feature>
<feature type="compositionally biased region" description="Low complexity" evidence="8">
    <location>
        <begin position="721"/>
        <end position="742"/>
    </location>
</feature>
<dbReference type="PANTHER" id="PTHR12787:SF0">
    <property type="entry name" value="RIBOSOMAL RNA-PROCESSING PROTEIN 8"/>
    <property type="match status" value="1"/>
</dbReference>
<dbReference type="InterPro" id="IPR029063">
    <property type="entry name" value="SAM-dependent_MTases_sf"/>
</dbReference>
<feature type="compositionally biased region" description="Basic residues" evidence="8">
    <location>
        <begin position="129"/>
        <end position="138"/>
    </location>
</feature>
<dbReference type="InterPro" id="IPR042036">
    <property type="entry name" value="RRP8_N"/>
</dbReference>
<dbReference type="GO" id="GO:0042273">
    <property type="term" value="P:ribosomal large subunit biogenesis"/>
    <property type="evidence" value="ECO:0007669"/>
    <property type="project" value="TreeGrafter"/>
</dbReference>
<feature type="compositionally biased region" description="Polar residues" evidence="8">
    <location>
        <begin position="997"/>
        <end position="1006"/>
    </location>
</feature>
<keyword evidence="6" id="KW-0949">S-adenosyl-L-methionine</keyword>
<evidence type="ECO:0000256" key="7">
    <source>
        <dbReference type="ARBA" id="ARBA00023242"/>
    </source>
</evidence>
<feature type="compositionally biased region" description="Low complexity" evidence="8">
    <location>
        <begin position="844"/>
        <end position="858"/>
    </location>
</feature>
<evidence type="ECO:0000256" key="5">
    <source>
        <dbReference type="ARBA" id="ARBA00022679"/>
    </source>
</evidence>
<feature type="region of interest" description="Disordered" evidence="8">
    <location>
        <begin position="169"/>
        <end position="193"/>
    </location>
</feature>
<feature type="region of interest" description="Disordered" evidence="8">
    <location>
        <begin position="896"/>
        <end position="943"/>
    </location>
</feature>
<feature type="region of interest" description="Disordered" evidence="8">
    <location>
        <begin position="12"/>
        <end position="56"/>
    </location>
</feature>
<comment type="subcellular location">
    <subcellularLocation>
        <location evidence="1">Nucleus</location>
        <location evidence="1">Nucleolus</location>
    </subcellularLocation>
</comment>
<evidence type="ECO:0000256" key="2">
    <source>
        <dbReference type="ARBA" id="ARBA00006301"/>
    </source>
</evidence>
<dbReference type="Gene3D" id="3.40.50.150">
    <property type="entry name" value="Vaccinia Virus protein VP39"/>
    <property type="match status" value="1"/>
</dbReference>
<keyword evidence="7" id="KW-0539">Nucleus</keyword>
<feature type="compositionally biased region" description="Low complexity" evidence="8">
    <location>
        <begin position="41"/>
        <end position="56"/>
    </location>
</feature>
<dbReference type="Pfam" id="PF05148">
    <property type="entry name" value="Methyltransf_8"/>
    <property type="match status" value="2"/>
</dbReference>
<evidence type="ECO:0000313" key="10">
    <source>
        <dbReference type="Proteomes" id="UP001342314"/>
    </source>
</evidence>
<evidence type="ECO:0000256" key="8">
    <source>
        <dbReference type="SAM" id="MobiDB-lite"/>
    </source>
</evidence>
<dbReference type="SUPFAM" id="SSF53335">
    <property type="entry name" value="S-adenosyl-L-methionine-dependent methyltransferases"/>
    <property type="match status" value="1"/>
</dbReference>
<keyword evidence="3" id="KW-0698">rRNA processing</keyword>
<comment type="caution">
    <text evidence="9">The sequence shown here is derived from an EMBL/GenBank/DDBJ whole genome shotgun (WGS) entry which is preliminary data.</text>
</comment>
<dbReference type="GO" id="GO:0005730">
    <property type="term" value="C:nucleolus"/>
    <property type="evidence" value="ECO:0007669"/>
    <property type="project" value="UniProtKB-SubCell"/>
</dbReference>
<comment type="similarity">
    <text evidence="2">Belongs to the methyltransferase superfamily. RRP8 family.</text>
</comment>
<proteinExistence type="inferred from homology"/>
<evidence type="ECO:0008006" key="11">
    <source>
        <dbReference type="Google" id="ProtNLM"/>
    </source>
</evidence>
<dbReference type="AlphaFoldDB" id="A0AAV5GK32"/>
<feature type="region of interest" description="Disordered" evidence="8">
    <location>
        <begin position="707"/>
        <end position="813"/>
    </location>
</feature>
<keyword evidence="5" id="KW-0808">Transferase</keyword>
<evidence type="ECO:0000256" key="3">
    <source>
        <dbReference type="ARBA" id="ARBA00022552"/>
    </source>
</evidence>
<dbReference type="EMBL" id="BQKY01000007">
    <property type="protein sequence ID" value="GJN90834.1"/>
    <property type="molecule type" value="Genomic_DNA"/>
</dbReference>
<feature type="region of interest" description="Disordered" evidence="8">
    <location>
        <begin position="442"/>
        <end position="638"/>
    </location>
</feature>
<reference evidence="9 10" key="1">
    <citation type="submission" date="2021-12" db="EMBL/GenBank/DDBJ databases">
        <title>High titer production of polyol ester of fatty acids by Rhodotorula paludigena BS15 towards product separation-free biomass refinery.</title>
        <authorList>
            <person name="Mano J."/>
            <person name="Ono H."/>
            <person name="Tanaka T."/>
            <person name="Naito K."/>
            <person name="Sushida H."/>
            <person name="Ike M."/>
            <person name="Tokuyasu K."/>
            <person name="Kitaoka M."/>
        </authorList>
    </citation>
    <scope>NUCLEOTIDE SEQUENCE [LARGE SCALE GENOMIC DNA]</scope>
    <source>
        <strain evidence="9 10">BS15</strain>
    </source>
</reference>
<feature type="compositionally biased region" description="Low complexity" evidence="8">
    <location>
        <begin position="550"/>
        <end position="574"/>
    </location>
</feature>
<dbReference type="GO" id="GO:0016433">
    <property type="term" value="F:rRNA (adenine) methyltransferase activity"/>
    <property type="evidence" value="ECO:0007669"/>
    <property type="project" value="TreeGrafter"/>
</dbReference>
<feature type="compositionally biased region" description="Low complexity" evidence="8">
    <location>
        <begin position="760"/>
        <end position="786"/>
    </location>
</feature>
<gene>
    <name evidence="9" type="ORF">Rhopal_003848-T1</name>
</gene>
<feature type="compositionally biased region" description="Basic and acidic residues" evidence="8">
    <location>
        <begin position="89"/>
        <end position="103"/>
    </location>
</feature>
<dbReference type="Gene3D" id="1.10.10.2150">
    <property type="entry name" value="Ribosomal RNA-processing protein 8, N-terminal domain"/>
    <property type="match status" value="1"/>
</dbReference>
<feature type="compositionally biased region" description="Low complexity" evidence="8">
    <location>
        <begin position="896"/>
        <end position="906"/>
    </location>
</feature>
<evidence type="ECO:0000256" key="4">
    <source>
        <dbReference type="ARBA" id="ARBA00022603"/>
    </source>
</evidence>
<protein>
    <recommendedName>
        <fullName evidence="11">Ribosomal RNA-processing protein 8</fullName>
    </recommendedName>
</protein>
<feature type="compositionally biased region" description="Low complexity" evidence="8">
    <location>
        <begin position="459"/>
        <end position="480"/>
    </location>
</feature>
<dbReference type="PANTHER" id="PTHR12787">
    <property type="entry name" value="RIBOSOMAL RNA-PROCESSING PROTEIN 8"/>
    <property type="match status" value="1"/>
</dbReference>
<feature type="compositionally biased region" description="Low complexity" evidence="8">
    <location>
        <begin position="12"/>
        <end position="29"/>
    </location>
</feature>
<feature type="compositionally biased region" description="Low complexity" evidence="8">
    <location>
        <begin position="181"/>
        <end position="193"/>
    </location>
</feature>
<dbReference type="Proteomes" id="UP001342314">
    <property type="component" value="Unassembled WGS sequence"/>
</dbReference>
<name>A0AAV5GK32_9BASI</name>
<feature type="compositionally biased region" description="Pro residues" evidence="8">
    <location>
        <begin position="575"/>
        <end position="587"/>
    </location>
</feature>
<dbReference type="InterPro" id="IPR007823">
    <property type="entry name" value="RRP8"/>
</dbReference>
<evidence type="ECO:0000313" key="9">
    <source>
        <dbReference type="EMBL" id="GJN90834.1"/>
    </source>
</evidence>
<organism evidence="9 10">
    <name type="scientific">Rhodotorula paludigena</name>
    <dbReference type="NCBI Taxonomy" id="86838"/>
    <lineage>
        <taxon>Eukaryota</taxon>
        <taxon>Fungi</taxon>
        <taxon>Dikarya</taxon>
        <taxon>Basidiomycota</taxon>
        <taxon>Pucciniomycotina</taxon>
        <taxon>Microbotryomycetes</taxon>
        <taxon>Sporidiobolales</taxon>
        <taxon>Sporidiobolaceae</taxon>
        <taxon>Rhodotorula</taxon>
    </lineage>
</organism>
<accession>A0AAV5GK32</accession>
<keyword evidence="4" id="KW-0489">Methyltransferase</keyword>
<feature type="region of interest" description="Disordered" evidence="8">
    <location>
        <begin position="976"/>
        <end position="1006"/>
    </location>
</feature>